<comment type="caution">
    <text evidence="1">The sequence shown here is derived from an EMBL/GenBank/DDBJ whole genome shotgun (WGS) entry which is preliminary data.</text>
</comment>
<dbReference type="AlphaFoldDB" id="A0A255ESX4"/>
<keyword evidence="2" id="KW-1185">Reference proteome</keyword>
<dbReference type="OrthoDB" id="5115904at2"/>
<sequence length="92" mass="9264">MLAAAILGLTLAGCSSGPAETPTDESGGDSAGNVYEFQTNGIEPSADVTIRLPDDLREVMGADADNLVIDEIVVTGRALGDAQVCAADVAIT</sequence>
<reference evidence="1 2" key="1">
    <citation type="submission" date="2017-07" db="EMBL/GenBank/DDBJ databases">
        <title>Draft whole genome sequences of clinical Proprionibacteriaceae strains.</title>
        <authorList>
            <person name="Bernier A.-M."/>
            <person name="Bernard K."/>
            <person name="Domingo M.-C."/>
        </authorList>
    </citation>
    <scope>NUCLEOTIDE SEQUENCE [LARGE SCALE GENOMIC DNA]</scope>
    <source>
        <strain evidence="1 2">NML 150081</strain>
    </source>
</reference>
<proteinExistence type="predicted"/>
<accession>A0A255ESX4</accession>
<name>A0A255ESX4_9ACTN</name>
<evidence type="ECO:0000313" key="1">
    <source>
        <dbReference type="EMBL" id="OYN92705.1"/>
    </source>
</evidence>
<dbReference type="RefSeq" id="WP_094452809.1">
    <property type="nucleotide sequence ID" value="NZ_NMVJ01000001.1"/>
</dbReference>
<organism evidence="1 2">
    <name type="scientific">Parenemella sanctibonifatiensis</name>
    <dbReference type="NCBI Taxonomy" id="2016505"/>
    <lineage>
        <taxon>Bacteria</taxon>
        <taxon>Bacillati</taxon>
        <taxon>Actinomycetota</taxon>
        <taxon>Actinomycetes</taxon>
        <taxon>Propionibacteriales</taxon>
        <taxon>Propionibacteriaceae</taxon>
        <taxon>Parenemella</taxon>
    </lineage>
</organism>
<dbReference type="EMBL" id="NMVJ01000001">
    <property type="protein sequence ID" value="OYN92705.1"/>
    <property type="molecule type" value="Genomic_DNA"/>
</dbReference>
<dbReference type="Proteomes" id="UP000216300">
    <property type="component" value="Unassembled WGS sequence"/>
</dbReference>
<evidence type="ECO:0000313" key="2">
    <source>
        <dbReference type="Proteomes" id="UP000216300"/>
    </source>
</evidence>
<protein>
    <submittedName>
        <fullName evidence="1">Uncharacterized protein</fullName>
    </submittedName>
</protein>
<gene>
    <name evidence="1" type="ORF">CGZ91_04345</name>
</gene>